<comment type="similarity">
    <text evidence="2">Belongs to the MreD family.</text>
</comment>
<dbReference type="GO" id="GO:0008360">
    <property type="term" value="P:regulation of cell shape"/>
    <property type="evidence" value="ECO:0007669"/>
    <property type="project" value="UniProtKB-KW"/>
</dbReference>
<comment type="subcellular location">
    <subcellularLocation>
        <location evidence="1">Cell membrane</location>
        <topology evidence="1">Multi-pass membrane protein</topology>
    </subcellularLocation>
</comment>
<sequence length="163" mass="18667">MRKILTLLLCILGFTFVDNCIAPFIAIRGYYPSFLFVFIISYAIINEGWQGIIIALAAGFLQDIYLFNGIGVNLFINLILCYAAGVIGRSLFKEKAFIPTVIIFFMSVARGILMFVILYLCGSYSDIGSSFYASIYDFIIAIPMYIWVYKLCQKRYMITKWRL</sequence>
<evidence type="ECO:0000256" key="7">
    <source>
        <dbReference type="ARBA" id="ARBA00023136"/>
    </source>
</evidence>
<evidence type="ECO:0000256" key="5">
    <source>
        <dbReference type="ARBA" id="ARBA00022960"/>
    </source>
</evidence>
<dbReference type="Pfam" id="PF04093">
    <property type="entry name" value="MreD"/>
    <property type="match status" value="1"/>
</dbReference>
<evidence type="ECO:0000313" key="10">
    <source>
        <dbReference type="Proteomes" id="UP000000814"/>
    </source>
</evidence>
<dbReference type="KEGG" id="cac:CA_C1244"/>
<proteinExistence type="inferred from homology"/>
<feature type="transmembrane region" description="Helical" evidence="8">
    <location>
        <begin position="74"/>
        <end position="92"/>
    </location>
</feature>
<dbReference type="STRING" id="272562.CA_C1244"/>
<protein>
    <submittedName>
        <fullName evidence="9">Predicted membrane protein</fullName>
    </submittedName>
</protein>
<keyword evidence="6 8" id="KW-1133">Transmembrane helix</keyword>
<evidence type="ECO:0000256" key="1">
    <source>
        <dbReference type="ARBA" id="ARBA00004651"/>
    </source>
</evidence>
<dbReference type="OrthoDB" id="9796616at2"/>
<evidence type="ECO:0000256" key="6">
    <source>
        <dbReference type="ARBA" id="ARBA00022989"/>
    </source>
</evidence>
<name>Q97JM9_CLOAB</name>
<reference evidence="9 10" key="1">
    <citation type="journal article" date="2001" name="J. Bacteriol.">
        <title>Genome sequence and comparative analysis of the solvent-producing bacterium Clostridium acetobutylicum.</title>
        <authorList>
            <person name="Nolling J."/>
            <person name="Breton G."/>
            <person name="Omelchenko M.V."/>
            <person name="Makarova K.S."/>
            <person name="Zeng Q."/>
            <person name="Gibson R."/>
            <person name="Lee H.M."/>
            <person name="Dubois J."/>
            <person name="Qiu D."/>
            <person name="Hitti J."/>
            <person name="Wolf Y.I."/>
            <person name="Tatusov R.L."/>
            <person name="Sabathe F."/>
            <person name="Doucette-Stamm L."/>
            <person name="Soucaille P."/>
            <person name="Daly M.J."/>
            <person name="Bennett G.N."/>
            <person name="Koonin E.V."/>
            <person name="Smith D.R."/>
        </authorList>
    </citation>
    <scope>NUCLEOTIDE SEQUENCE [LARGE SCALE GENOMIC DNA]</scope>
    <source>
        <strain evidence="10">ATCC 824 / DSM 792 / JCM 1419 / LMG 5710 / VKM B-1787</strain>
    </source>
</reference>
<evidence type="ECO:0000313" key="9">
    <source>
        <dbReference type="EMBL" id="AAK79216.1"/>
    </source>
</evidence>
<feature type="transmembrane region" description="Helical" evidence="8">
    <location>
        <begin position="101"/>
        <end position="125"/>
    </location>
</feature>
<evidence type="ECO:0000256" key="4">
    <source>
        <dbReference type="ARBA" id="ARBA00022692"/>
    </source>
</evidence>
<dbReference type="PATRIC" id="fig|272562.8.peg.1444"/>
<keyword evidence="5" id="KW-0133">Cell shape</keyword>
<evidence type="ECO:0000256" key="3">
    <source>
        <dbReference type="ARBA" id="ARBA00022475"/>
    </source>
</evidence>
<accession>Q97JM9</accession>
<keyword evidence="10" id="KW-1185">Reference proteome</keyword>
<keyword evidence="7 8" id="KW-0472">Membrane</keyword>
<dbReference type="Proteomes" id="UP000000814">
    <property type="component" value="Chromosome"/>
</dbReference>
<dbReference type="InterPro" id="IPR017225">
    <property type="entry name" value="Cell_shape_determin_MreD_prd"/>
</dbReference>
<organism evidence="9 10">
    <name type="scientific">Clostridium acetobutylicum (strain ATCC 824 / DSM 792 / JCM 1419 / IAM 19013 / LMG 5710 / NBRC 13948 / NRRL B-527 / VKM B-1787 / 2291 / W)</name>
    <dbReference type="NCBI Taxonomy" id="272562"/>
    <lineage>
        <taxon>Bacteria</taxon>
        <taxon>Bacillati</taxon>
        <taxon>Bacillota</taxon>
        <taxon>Clostridia</taxon>
        <taxon>Eubacteriales</taxon>
        <taxon>Clostridiaceae</taxon>
        <taxon>Clostridium</taxon>
    </lineage>
</organism>
<dbReference type="EMBL" id="AE001437">
    <property type="protein sequence ID" value="AAK79216.1"/>
    <property type="molecule type" value="Genomic_DNA"/>
</dbReference>
<dbReference type="eggNOG" id="COG2891">
    <property type="taxonomic scope" value="Bacteria"/>
</dbReference>
<dbReference type="NCBIfam" id="TIGR03426">
    <property type="entry name" value="shape_MreD"/>
    <property type="match status" value="1"/>
</dbReference>
<evidence type="ECO:0000256" key="2">
    <source>
        <dbReference type="ARBA" id="ARBA00007776"/>
    </source>
</evidence>
<keyword evidence="3" id="KW-1003">Cell membrane</keyword>
<dbReference type="PIR" id="E97053">
    <property type="entry name" value="E97053"/>
</dbReference>
<dbReference type="GO" id="GO:0005886">
    <property type="term" value="C:plasma membrane"/>
    <property type="evidence" value="ECO:0007669"/>
    <property type="project" value="UniProtKB-SubCell"/>
</dbReference>
<feature type="transmembrane region" description="Helical" evidence="8">
    <location>
        <begin position="131"/>
        <end position="152"/>
    </location>
</feature>
<dbReference type="PIRSF" id="PIRSF037497">
    <property type="entry name" value="MreD_Clostridium/Treponema_prd"/>
    <property type="match status" value="1"/>
</dbReference>
<keyword evidence="4 8" id="KW-0812">Transmembrane</keyword>
<dbReference type="RefSeq" id="WP_010964557.1">
    <property type="nucleotide sequence ID" value="NC_003030.1"/>
</dbReference>
<gene>
    <name evidence="9" type="ordered locus">CA_C1244</name>
</gene>
<dbReference type="AlphaFoldDB" id="Q97JM9"/>
<dbReference type="GeneID" id="44997751"/>
<dbReference type="InterPro" id="IPR007227">
    <property type="entry name" value="Cell_shape_determining_MreD"/>
</dbReference>
<evidence type="ECO:0000256" key="8">
    <source>
        <dbReference type="SAM" id="Phobius"/>
    </source>
</evidence>
<dbReference type="HOGENOM" id="CLU_132534_2_0_9"/>